<dbReference type="InterPro" id="IPR012317">
    <property type="entry name" value="Poly(ADP-ribose)pol_cat_dom"/>
</dbReference>
<organism evidence="7 8">
    <name type="scientific">Gloeophyllum trabeum (strain ATCC 11539 / FP-39264 / Madison 617)</name>
    <name type="common">Brown rot fungus</name>
    <dbReference type="NCBI Taxonomy" id="670483"/>
    <lineage>
        <taxon>Eukaryota</taxon>
        <taxon>Fungi</taxon>
        <taxon>Dikarya</taxon>
        <taxon>Basidiomycota</taxon>
        <taxon>Agaricomycotina</taxon>
        <taxon>Agaricomycetes</taxon>
        <taxon>Gloeophyllales</taxon>
        <taxon>Gloeophyllaceae</taxon>
        <taxon>Gloeophyllum</taxon>
    </lineage>
</organism>
<keyword evidence="4" id="KW-0520">NAD</keyword>
<dbReference type="InterPro" id="IPR000608">
    <property type="entry name" value="UBC"/>
</dbReference>
<dbReference type="GO" id="GO:0003950">
    <property type="term" value="F:NAD+ poly-ADP-ribosyltransferase activity"/>
    <property type="evidence" value="ECO:0007669"/>
    <property type="project" value="InterPro"/>
</dbReference>
<evidence type="ECO:0000256" key="1">
    <source>
        <dbReference type="ARBA" id="ARBA00022676"/>
    </source>
</evidence>
<dbReference type="Pfam" id="PF00644">
    <property type="entry name" value="PARP"/>
    <property type="match status" value="1"/>
</dbReference>
<keyword evidence="2" id="KW-0808">Transferase</keyword>
<dbReference type="Gene3D" id="3.10.110.10">
    <property type="entry name" value="Ubiquitin Conjugating Enzyme"/>
    <property type="match status" value="1"/>
</dbReference>
<dbReference type="PANTHER" id="PTHR21328">
    <property type="entry name" value="POLY ADP-RIBOSE POLYMERASE FAMILY, MEMBER PARP"/>
    <property type="match status" value="1"/>
</dbReference>
<dbReference type="KEGG" id="gtr:GLOTRDRAFT_63564"/>
<dbReference type="CDD" id="cd23802">
    <property type="entry name" value="UBCc_UBE2Q"/>
    <property type="match status" value="1"/>
</dbReference>
<dbReference type="AlphaFoldDB" id="S7PZY2"/>
<dbReference type="HOGENOM" id="CLU_003143_0_0_1"/>
<dbReference type="RefSeq" id="XP_007868306.1">
    <property type="nucleotide sequence ID" value="XM_007870115.1"/>
</dbReference>
<evidence type="ECO:0000256" key="2">
    <source>
        <dbReference type="ARBA" id="ARBA00022679"/>
    </source>
</evidence>
<keyword evidence="1" id="KW-0328">Glycosyltransferase</keyword>
<keyword evidence="8" id="KW-1185">Reference proteome</keyword>
<dbReference type="SUPFAM" id="SSF54495">
    <property type="entry name" value="UBC-like"/>
    <property type="match status" value="1"/>
</dbReference>
<evidence type="ECO:0000313" key="8">
    <source>
        <dbReference type="Proteomes" id="UP000030669"/>
    </source>
</evidence>
<feature type="domain" description="UBC core" evidence="6">
    <location>
        <begin position="894"/>
        <end position="1075"/>
    </location>
</feature>
<evidence type="ECO:0000256" key="3">
    <source>
        <dbReference type="ARBA" id="ARBA00022695"/>
    </source>
</evidence>
<sequence length="1075" mass="119929">MQERSTEGYVLRGLRLERFNHGDEEGLLQFRLTRDGCDVLAATLLVSDPSEYPKNHIFFASSPSPDTEYGAILEEVSSWESRTIEETVEKLTSQVARRLDAAHRGDDISDEDTDLDEEFQEYESMDESFIHPTKTFTKQSLQRDFLEVVASDYRPGILCSETSEFILTVSTPVVALNIPGRALMAWDRRLLSKSQRLTLVIAGFQGVYPPLTSEGDYRLPLRTGALKFRVGLTKRYKPGKEQAQDAVREYALVSKDEEPEQDPTSVDSDEDGTADECAPQTLTSEPVSTGGEEDEGRFDKFSLSESLDSLMNHTLMRVIPLRLKFGLGWAGAESLLAEVERSQRRAEDVYSSMKTVLIAADKEERQLAESYAFPSDPLLAREDSSHINLPLVAFSYLVRRLMLCTRYCLVCHNKLNVDYEALKPFVCDSQLCGYQYYLHNRGPSLEYEICTNPASVDLLLSLTYIAAAEGVLEQPLPTGLGLRVPKPVAKGTGQVAVGSNNTGIHLPMTGVTAAPIMVPPVPEETGLQATAGDSLDLVDFDTLSLQEMCTSIVRLIDSLPSVDDMKQHLEKKVKVGKAKPKLKDIDPSILPAAWSVVRWCVGSCTAHLEEITSKEDMVQNIGIGWKQFRFSVGAPDAEAKFRAALRTAQGQDRNAVLYPYLYAFHGSPAKNWHSIIRHGLWYKTITHGRAYGHGVYFAKEGETSTATYAQPTTTAWKNSSIAPSNCAALAEIVNLPSQFTSVAPYLVVPHTHWIVCRYLLVKGRSNEEAEIMEADNNPTIPLVKLDPQHPLTMHRQKIAIPDPSYKVDALFSQRMQEIGEEENDEEDSSIFLASETSRARSQNPIDVDMDVDDDIMASTDEFQTRPVDDWKHDPEWVASCVQHLMPPPVEATPMATVSIQRELKAMLKEQENAKSLRELGWYMPPELIGDNLFQWIVELHSFEKTLPITQDMAAKGINSLVFEIRFPPAFPHSPPFFRIIRPRFLPFVHGGGGHVTGGGSMCMDLLTADGWLPSYSISSVLLQIRLAISNLDPRPARLDARWTIPYGMQEALEGYKRAAATHGWKIPAGLERLVQ</sequence>
<evidence type="ECO:0000313" key="7">
    <source>
        <dbReference type="EMBL" id="EPQ52988.1"/>
    </source>
</evidence>
<dbReference type="SUPFAM" id="SSF56399">
    <property type="entry name" value="ADP-ribosylation"/>
    <property type="match status" value="1"/>
</dbReference>
<gene>
    <name evidence="7" type="ORF">GLOTRDRAFT_63564</name>
</gene>
<name>S7PZY2_GLOTA</name>
<reference evidence="7 8" key="1">
    <citation type="journal article" date="2012" name="Science">
        <title>The Paleozoic origin of enzymatic lignin decomposition reconstructed from 31 fungal genomes.</title>
        <authorList>
            <person name="Floudas D."/>
            <person name="Binder M."/>
            <person name="Riley R."/>
            <person name="Barry K."/>
            <person name="Blanchette R.A."/>
            <person name="Henrissat B."/>
            <person name="Martinez A.T."/>
            <person name="Otillar R."/>
            <person name="Spatafora J.W."/>
            <person name="Yadav J.S."/>
            <person name="Aerts A."/>
            <person name="Benoit I."/>
            <person name="Boyd A."/>
            <person name="Carlson A."/>
            <person name="Copeland A."/>
            <person name="Coutinho P.M."/>
            <person name="de Vries R.P."/>
            <person name="Ferreira P."/>
            <person name="Findley K."/>
            <person name="Foster B."/>
            <person name="Gaskell J."/>
            <person name="Glotzer D."/>
            <person name="Gorecki P."/>
            <person name="Heitman J."/>
            <person name="Hesse C."/>
            <person name="Hori C."/>
            <person name="Igarashi K."/>
            <person name="Jurgens J.A."/>
            <person name="Kallen N."/>
            <person name="Kersten P."/>
            <person name="Kohler A."/>
            <person name="Kuees U."/>
            <person name="Kumar T.K.A."/>
            <person name="Kuo A."/>
            <person name="LaButti K."/>
            <person name="Larrondo L.F."/>
            <person name="Lindquist E."/>
            <person name="Ling A."/>
            <person name="Lombard V."/>
            <person name="Lucas S."/>
            <person name="Lundell T."/>
            <person name="Martin R."/>
            <person name="McLaughlin D.J."/>
            <person name="Morgenstern I."/>
            <person name="Morin E."/>
            <person name="Murat C."/>
            <person name="Nagy L.G."/>
            <person name="Nolan M."/>
            <person name="Ohm R.A."/>
            <person name="Patyshakuliyeva A."/>
            <person name="Rokas A."/>
            <person name="Ruiz-Duenas F.J."/>
            <person name="Sabat G."/>
            <person name="Salamov A."/>
            <person name="Samejima M."/>
            <person name="Schmutz J."/>
            <person name="Slot J.C."/>
            <person name="St John F."/>
            <person name="Stenlid J."/>
            <person name="Sun H."/>
            <person name="Sun S."/>
            <person name="Syed K."/>
            <person name="Tsang A."/>
            <person name="Wiebenga A."/>
            <person name="Young D."/>
            <person name="Pisabarro A."/>
            <person name="Eastwood D.C."/>
            <person name="Martin F."/>
            <person name="Cullen D."/>
            <person name="Grigoriev I.V."/>
            <person name="Hibbett D.S."/>
        </authorList>
    </citation>
    <scope>NUCLEOTIDE SEQUENCE [LARGE SCALE GENOMIC DNA]</scope>
    <source>
        <strain evidence="7 8">ATCC 11539</strain>
    </source>
</reference>
<evidence type="ECO:0000256" key="5">
    <source>
        <dbReference type="SAM" id="MobiDB-lite"/>
    </source>
</evidence>
<dbReference type="GeneID" id="19307557"/>
<dbReference type="STRING" id="670483.S7PZY2"/>
<dbReference type="Proteomes" id="UP000030669">
    <property type="component" value="Unassembled WGS sequence"/>
</dbReference>
<accession>S7PZY2</accession>
<dbReference type="EMBL" id="KB469306">
    <property type="protein sequence ID" value="EPQ52988.1"/>
    <property type="molecule type" value="Genomic_DNA"/>
</dbReference>
<protein>
    <recommendedName>
        <fullName evidence="6">UBC core domain-containing protein</fullName>
    </recommendedName>
</protein>
<dbReference type="GO" id="GO:0016779">
    <property type="term" value="F:nucleotidyltransferase activity"/>
    <property type="evidence" value="ECO:0007669"/>
    <property type="project" value="UniProtKB-KW"/>
</dbReference>
<feature type="region of interest" description="Disordered" evidence="5">
    <location>
        <begin position="252"/>
        <end position="297"/>
    </location>
</feature>
<feature type="compositionally biased region" description="Acidic residues" evidence="5">
    <location>
        <begin position="257"/>
        <end position="274"/>
    </location>
</feature>
<dbReference type="Gene3D" id="3.90.228.10">
    <property type="match status" value="1"/>
</dbReference>
<keyword evidence="3" id="KW-0548">Nucleotidyltransferase</keyword>
<dbReference type="InterPro" id="IPR051838">
    <property type="entry name" value="ARTD_PARP"/>
</dbReference>
<dbReference type="SMART" id="SM00212">
    <property type="entry name" value="UBCc"/>
    <property type="match status" value="1"/>
</dbReference>
<dbReference type="eggNOG" id="KOG0897">
    <property type="taxonomic scope" value="Eukaryota"/>
</dbReference>
<dbReference type="OMA" id="LVCHCKT"/>
<proteinExistence type="predicted"/>
<evidence type="ECO:0000256" key="4">
    <source>
        <dbReference type="ARBA" id="ARBA00023027"/>
    </source>
</evidence>
<evidence type="ECO:0000259" key="6">
    <source>
        <dbReference type="PROSITE" id="PS50127"/>
    </source>
</evidence>
<dbReference type="InterPro" id="IPR016135">
    <property type="entry name" value="UBQ-conjugating_enzyme/RWD"/>
</dbReference>
<dbReference type="OrthoDB" id="109543at2759"/>
<dbReference type="PROSITE" id="PS50127">
    <property type="entry name" value="UBC_2"/>
    <property type="match status" value="1"/>
</dbReference>